<dbReference type="InterPro" id="IPR002110">
    <property type="entry name" value="Ankyrin_rpt"/>
</dbReference>
<evidence type="ECO:0000256" key="2">
    <source>
        <dbReference type="ARBA" id="ARBA00022737"/>
    </source>
</evidence>
<dbReference type="Proteomes" id="UP000095280">
    <property type="component" value="Unplaced"/>
</dbReference>
<dbReference type="SUPFAM" id="SSF48403">
    <property type="entry name" value="Ankyrin repeat"/>
    <property type="match status" value="2"/>
</dbReference>
<dbReference type="InterPro" id="IPR036770">
    <property type="entry name" value="Ankyrin_rpt-contain_sf"/>
</dbReference>
<evidence type="ECO:0000313" key="6">
    <source>
        <dbReference type="WBParaSite" id="maker-uti_cns_0047869-snap-gene-0.5-mRNA-1"/>
    </source>
</evidence>
<dbReference type="PANTHER" id="PTHR24136">
    <property type="entry name" value="SOWAH (DROSOPHILA) HOMOLOG"/>
    <property type="match status" value="1"/>
</dbReference>
<sequence length="485" mass="51334">SESSMSGCVPALYGRESTAGVLLDHAMATDAADRSRLLPLIDGDRHIDDCDADGNTALHLACQAGNLEAARYLLANGAGVNRENIDGATPLCDAAASGCSALVRLLLDRGAWISPRFALTGPAHEAAAAGHAAALQLLLDRGAAPDKFDGHLGAPLHYAAWHGRPAAALVLARSGARLDSPCRHTTPLHVAARQARPSVIRVLLAFGADPRLAASDGRRPRQMAAPGSEAAELLAAAEEAARLAPSLRRLSMRALWLRWQNLRRGGSGPELCEALLRSLPACLLNYAPQAPASPPLAPPAPASFRSDTPLHLAVKANRPDEVCRLLAAGQWPGSRNAQRMTPLHLAALYNRPEAAAALLRSGANVDAGHLGCTALHIALRRDHAEVARVLLEFGANPTHLAPGAAAPTSSLAPAGRRCAKLLFDAEWEAGLNQPASLTRLSRLALWRYWRQLQQMAPDNPNRSTALFPDLTAYSIACCGFWQLPL</sequence>
<dbReference type="GO" id="GO:0045732">
    <property type="term" value="P:positive regulation of protein catabolic process"/>
    <property type="evidence" value="ECO:0007669"/>
    <property type="project" value="TreeGrafter"/>
</dbReference>
<feature type="repeat" description="ANK" evidence="4">
    <location>
        <begin position="338"/>
        <end position="370"/>
    </location>
</feature>
<feature type="repeat" description="ANK" evidence="4">
    <location>
        <begin position="86"/>
        <end position="111"/>
    </location>
</feature>
<proteinExistence type="inferred from homology"/>
<dbReference type="PANTHER" id="PTHR24136:SF15">
    <property type="entry name" value="ANK_REP_REGION DOMAIN-CONTAINING PROTEIN"/>
    <property type="match status" value="1"/>
</dbReference>
<reference evidence="6" key="1">
    <citation type="submission" date="2016-11" db="UniProtKB">
        <authorList>
            <consortium name="WormBaseParasite"/>
        </authorList>
    </citation>
    <scope>IDENTIFICATION</scope>
</reference>
<keyword evidence="5" id="KW-1185">Reference proteome</keyword>
<dbReference type="PROSITE" id="PS50088">
    <property type="entry name" value="ANK_REPEAT"/>
    <property type="match status" value="5"/>
</dbReference>
<dbReference type="Gene3D" id="1.25.40.20">
    <property type="entry name" value="Ankyrin repeat-containing domain"/>
    <property type="match status" value="2"/>
</dbReference>
<dbReference type="WBParaSite" id="maker-uti_cns_0047869-snap-gene-0.5-mRNA-1">
    <property type="protein sequence ID" value="maker-uti_cns_0047869-snap-gene-0.5-mRNA-1"/>
    <property type="gene ID" value="maker-uti_cns_0047869-snap-gene-0.5"/>
</dbReference>
<feature type="repeat" description="ANK" evidence="4">
    <location>
        <begin position="53"/>
        <end position="85"/>
    </location>
</feature>
<evidence type="ECO:0000256" key="3">
    <source>
        <dbReference type="ARBA" id="ARBA00023043"/>
    </source>
</evidence>
<comment type="similarity">
    <text evidence="1">Belongs to the ankyrin SOCS box (ASB) family.</text>
</comment>
<dbReference type="GO" id="GO:0016567">
    <property type="term" value="P:protein ubiquitination"/>
    <property type="evidence" value="ECO:0007669"/>
    <property type="project" value="TreeGrafter"/>
</dbReference>
<organism evidence="5 6">
    <name type="scientific">Macrostomum lignano</name>
    <dbReference type="NCBI Taxonomy" id="282301"/>
    <lineage>
        <taxon>Eukaryota</taxon>
        <taxon>Metazoa</taxon>
        <taxon>Spiralia</taxon>
        <taxon>Lophotrochozoa</taxon>
        <taxon>Platyhelminthes</taxon>
        <taxon>Rhabditophora</taxon>
        <taxon>Macrostomorpha</taxon>
        <taxon>Macrostomida</taxon>
        <taxon>Macrostomidae</taxon>
        <taxon>Macrostomum</taxon>
    </lineage>
</organism>
<dbReference type="PROSITE" id="PS50297">
    <property type="entry name" value="ANK_REP_REGION"/>
    <property type="match status" value="5"/>
</dbReference>
<feature type="repeat" description="ANK" evidence="4">
    <location>
        <begin position="370"/>
        <end position="396"/>
    </location>
</feature>
<dbReference type="InterPro" id="IPR051573">
    <property type="entry name" value="Ankyrin-SOCS_box_domain"/>
</dbReference>
<dbReference type="SMART" id="SM00248">
    <property type="entry name" value="ANK"/>
    <property type="match status" value="8"/>
</dbReference>
<dbReference type="Pfam" id="PF00023">
    <property type="entry name" value="Ank"/>
    <property type="match status" value="1"/>
</dbReference>
<dbReference type="PRINTS" id="PR01415">
    <property type="entry name" value="ANKYRIN"/>
</dbReference>
<keyword evidence="3 4" id="KW-0040">ANK repeat</keyword>
<dbReference type="Pfam" id="PF12796">
    <property type="entry name" value="Ank_2"/>
    <property type="match status" value="2"/>
</dbReference>
<feature type="repeat" description="ANK" evidence="4">
    <location>
        <begin position="183"/>
        <end position="215"/>
    </location>
</feature>
<dbReference type="AlphaFoldDB" id="A0A1I8JHA1"/>
<protein>
    <submittedName>
        <fullName evidence="6">ANK_REP_REGION domain-containing protein</fullName>
    </submittedName>
</protein>
<evidence type="ECO:0000256" key="4">
    <source>
        <dbReference type="PROSITE-ProRule" id="PRU00023"/>
    </source>
</evidence>
<evidence type="ECO:0000313" key="5">
    <source>
        <dbReference type="Proteomes" id="UP000095280"/>
    </source>
</evidence>
<evidence type="ECO:0000256" key="1">
    <source>
        <dbReference type="ARBA" id="ARBA00005949"/>
    </source>
</evidence>
<keyword evidence="2" id="KW-0677">Repeat</keyword>
<name>A0A1I8JHA1_9PLAT</name>
<accession>A0A1I8JHA1</accession>